<evidence type="ECO:0000313" key="3">
    <source>
        <dbReference type="EMBL" id="EYC40430.1"/>
    </source>
</evidence>
<gene>
    <name evidence="3" type="primary">Acey_s0612.g659</name>
    <name evidence="3" type="ORF">Y032_0612g659</name>
</gene>
<dbReference type="InterPro" id="IPR041588">
    <property type="entry name" value="Integrase_H2C2"/>
</dbReference>
<sequence length="550" mass="62772">MITENSVVKVVPEQHRKAVFDEAHAGVMAGHLSGRKLVRKLKKVVFWEGMEKDVLKWSKACRECFLTRTHERNIPPLKPITTSKPFELVGMDIVELGLSESGNRYALVVIDHFTKFVGAYPVPDKTARTIARTLFERWICEGCRWPKVLHSDQGPEFVNNVMSEVCRISGIKQSTTKGYNPRENGITERAIGTITRMLKKKTVIPAQWDVLLPMVVFAYNSTPHEATGDSPFYLLHAFDPNQPSNEIPQDELSWNHIDFDDYKYELLAGIQHIRECTREMNEEYRTRMKQRYDTRNNVKPDSLPKVGDRVYVKLPAEKSSSKYPKLVDSWSGPFRVLEVSENSALLANIEKNDDPIRIQHDMLIKVPHEIDDTPIRTKTKRVKRGRKSNEDLKVKTFFSRATMASDPVLADNSALGLFYVCPDAGKRLGTNDPEDYRCTVRDMTFADVIPEEQDPTIRSLRIHSIFSLARMISIYENETDLDKKRFLMRSSTHTFVTVSGAEKVYTFFKRNCEHVLKALLIHDGSPVALASKENVNIDITQLNDLANAGV</sequence>
<dbReference type="FunFam" id="3.30.420.10:FF:000032">
    <property type="entry name" value="Retrovirus-related Pol polyprotein from transposon 297-like Protein"/>
    <property type="match status" value="1"/>
</dbReference>
<dbReference type="AlphaFoldDB" id="A0A016WLA4"/>
<dbReference type="PANTHER" id="PTHR37984">
    <property type="entry name" value="PROTEIN CBG26694"/>
    <property type="match status" value="1"/>
</dbReference>
<dbReference type="SUPFAM" id="SSF53098">
    <property type="entry name" value="Ribonuclease H-like"/>
    <property type="match status" value="1"/>
</dbReference>
<dbReference type="Pfam" id="PF17921">
    <property type="entry name" value="Integrase_H2C2"/>
    <property type="match status" value="1"/>
</dbReference>
<dbReference type="STRING" id="53326.A0A016WLA4"/>
<evidence type="ECO:0000259" key="2">
    <source>
        <dbReference type="PROSITE" id="PS50994"/>
    </source>
</evidence>
<dbReference type="InterPro" id="IPR050951">
    <property type="entry name" value="Retrovirus_Pol_polyprotein"/>
</dbReference>
<dbReference type="InterPro" id="IPR001584">
    <property type="entry name" value="Integrase_cat-core"/>
</dbReference>
<evidence type="ECO:0000313" key="4">
    <source>
        <dbReference type="Proteomes" id="UP000024635"/>
    </source>
</evidence>
<dbReference type="InterPro" id="IPR012337">
    <property type="entry name" value="RNaseH-like_sf"/>
</dbReference>
<organism evidence="3 4">
    <name type="scientific">Ancylostoma ceylanicum</name>
    <dbReference type="NCBI Taxonomy" id="53326"/>
    <lineage>
        <taxon>Eukaryota</taxon>
        <taxon>Metazoa</taxon>
        <taxon>Ecdysozoa</taxon>
        <taxon>Nematoda</taxon>
        <taxon>Chromadorea</taxon>
        <taxon>Rhabditida</taxon>
        <taxon>Rhabditina</taxon>
        <taxon>Rhabditomorpha</taxon>
        <taxon>Strongyloidea</taxon>
        <taxon>Ancylostomatidae</taxon>
        <taxon>Ancylostomatinae</taxon>
        <taxon>Ancylostoma</taxon>
    </lineage>
</organism>
<feature type="domain" description="Integrase catalytic" evidence="2">
    <location>
        <begin position="81"/>
        <end position="239"/>
    </location>
</feature>
<protein>
    <recommendedName>
        <fullName evidence="1">RNA-directed DNA polymerase</fullName>
        <ecNumber evidence="1">2.7.7.49</ecNumber>
    </recommendedName>
</protein>
<dbReference type="Gene3D" id="3.30.420.10">
    <property type="entry name" value="Ribonuclease H-like superfamily/Ribonuclease H"/>
    <property type="match status" value="1"/>
</dbReference>
<dbReference type="GO" id="GO:0003676">
    <property type="term" value="F:nucleic acid binding"/>
    <property type="evidence" value="ECO:0007669"/>
    <property type="project" value="InterPro"/>
</dbReference>
<dbReference type="PANTHER" id="PTHR37984:SF15">
    <property type="entry name" value="INTEGRASE CATALYTIC DOMAIN-CONTAINING PROTEIN"/>
    <property type="match status" value="1"/>
</dbReference>
<name>A0A016WLA4_9BILA</name>
<dbReference type="EC" id="2.7.7.49" evidence="1"/>
<dbReference type="Pfam" id="PF00665">
    <property type="entry name" value="rve"/>
    <property type="match status" value="1"/>
</dbReference>
<comment type="caution">
    <text evidence="3">The sequence shown here is derived from an EMBL/GenBank/DDBJ whole genome shotgun (WGS) entry which is preliminary data.</text>
</comment>
<dbReference type="OrthoDB" id="5839379at2759"/>
<dbReference type="EMBL" id="JARK01000212">
    <property type="protein sequence ID" value="EYC40430.1"/>
    <property type="molecule type" value="Genomic_DNA"/>
</dbReference>
<dbReference type="GO" id="GO:0003964">
    <property type="term" value="F:RNA-directed DNA polymerase activity"/>
    <property type="evidence" value="ECO:0007669"/>
    <property type="project" value="UniProtKB-EC"/>
</dbReference>
<dbReference type="PROSITE" id="PS50994">
    <property type="entry name" value="INTEGRASE"/>
    <property type="match status" value="1"/>
</dbReference>
<dbReference type="GO" id="GO:0015074">
    <property type="term" value="P:DNA integration"/>
    <property type="evidence" value="ECO:0007669"/>
    <property type="project" value="InterPro"/>
</dbReference>
<evidence type="ECO:0000256" key="1">
    <source>
        <dbReference type="ARBA" id="ARBA00012493"/>
    </source>
</evidence>
<dbReference type="Proteomes" id="UP000024635">
    <property type="component" value="Unassembled WGS sequence"/>
</dbReference>
<accession>A0A016WLA4</accession>
<proteinExistence type="predicted"/>
<dbReference type="InterPro" id="IPR036397">
    <property type="entry name" value="RNaseH_sf"/>
</dbReference>
<reference evidence="4" key="1">
    <citation type="journal article" date="2015" name="Nat. Genet.">
        <title>The genome and transcriptome of the zoonotic hookworm Ancylostoma ceylanicum identify infection-specific gene families.</title>
        <authorList>
            <person name="Schwarz E.M."/>
            <person name="Hu Y."/>
            <person name="Antoshechkin I."/>
            <person name="Miller M.M."/>
            <person name="Sternberg P.W."/>
            <person name="Aroian R.V."/>
        </authorList>
    </citation>
    <scope>NUCLEOTIDE SEQUENCE</scope>
    <source>
        <strain evidence="4">HY135</strain>
    </source>
</reference>
<keyword evidence="4" id="KW-1185">Reference proteome</keyword>
<dbReference type="Gene3D" id="1.10.340.70">
    <property type="match status" value="1"/>
</dbReference>